<gene>
    <name evidence="8" type="ORF">DGD08_08615</name>
</gene>
<keyword evidence="2 7" id="KW-0489">Methyltransferase</keyword>
<evidence type="ECO:0000256" key="3">
    <source>
        <dbReference type="ARBA" id="ARBA00022679"/>
    </source>
</evidence>
<dbReference type="Gene3D" id="3.40.50.150">
    <property type="entry name" value="Vaccinia Virus protein VP39"/>
    <property type="match status" value="1"/>
</dbReference>
<dbReference type="GO" id="GO:0032259">
    <property type="term" value="P:methylation"/>
    <property type="evidence" value="ECO:0007669"/>
    <property type="project" value="UniProtKB-KW"/>
</dbReference>
<dbReference type="PANTHER" id="PTHR10629">
    <property type="entry name" value="CYTOSINE-SPECIFIC METHYLTRANSFERASE"/>
    <property type="match status" value="1"/>
</dbReference>
<evidence type="ECO:0000256" key="7">
    <source>
        <dbReference type="PROSITE-ProRule" id="PRU01016"/>
    </source>
</evidence>
<dbReference type="PRINTS" id="PR00105">
    <property type="entry name" value="C5METTRFRASE"/>
</dbReference>
<dbReference type="GO" id="GO:0044027">
    <property type="term" value="P:negative regulation of gene expression via chromosomal CpG island methylation"/>
    <property type="evidence" value="ECO:0007669"/>
    <property type="project" value="TreeGrafter"/>
</dbReference>
<comment type="catalytic activity">
    <reaction evidence="6">
        <text>a 2'-deoxycytidine in DNA + S-adenosyl-L-methionine = a 5-methyl-2'-deoxycytidine in DNA + S-adenosyl-L-homocysteine + H(+)</text>
        <dbReference type="Rhea" id="RHEA:13681"/>
        <dbReference type="Rhea" id="RHEA-COMP:11369"/>
        <dbReference type="Rhea" id="RHEA-COMP:11370"/>
        <dbReference type="ChEBI" id="CHEBI:15378"/>
        <dbReference type="ChEBI" id="CHEBI:57856"/>
        <dbReference type="ChEBI" id="CHEBI:59789"/>
        <dbReference type="ChEBI" id="CHEBI:85452"/>
        <dbReference type="ChEBI" id="CHEBI:85454"/>
        <dbReference type="EC" id="2.1.1.37"/>
    </reaction>
</comment>
<dbReference type="InterPro" id="IPR001525">
    <property type="entry name" value="C5_MeTfrase"/>
</dbReference>
<comment type="caution">
    <text evidence="8">The sequence shown here is derived from an EMBL/GenBank/DDBJ whole genome shotgun (WGS) entry which is preliminary data.</text>
</comment>
<evidence type="ECO:0000256" key="5">
    <source>
        <dbReference type="ARBA" id="ARBA00022747"/>
    </source>
</evidence>
<evidence type="ECO:0000256" key="6">
    <source>
        <dbReference type="ARBA" id="ARBA00047422"/>
    </source>
</evidence>
<dbReference type="PROSITE" id="PS51679">
    <property type="entry name" value="SAM_MT_C5"/>
    <property type="match status" value="1"/>
</dbReference>
<evidence type="ECO:0000256" key="2">
    <source>
        <dbReference type="ARBA" id="ARBA00022603"/>
    </source>
</evidence>
<dbReference type="GO" id="GO:0003886">
    <property type="term" value="F:DNA (cytosine-5-)-methyltransferase activity"/>
    <property type="evidence" value="ECO:0007669"/>
    <property type="project" value="UniProtKB-EC"/>
</dbReference>
<dbReference type="InterPro" id="IPR050390">
    <property type="entry name" value="C5-Methyltransferase"/>
</dbReference>
<dbReference type="Pfam" id="PF00145">
    <property type="entry name" value="DNA_methylase"/>
    <property type="match status" value="2"/>
</dbReference>
<proteinExistence type="inferred from homology"/>
<dbReference type="AlphaFoldDB" id="A0A3D4V839"/>
<dbReference type="InterPro" id="IPR029063">
    <property type="entry name" value="SAM-dependent_MTases_sf"/>
</dbReference>
<keyword evidence="5" id="KW-0680">Restriction system</keyword>
<protein>
    <recommendedName>
        <fullName evidence="1">DNA (cytosine-5-)-methyltransferase</fullName>
        <ecNumber evidence="1">2.1.1.37</ecNumber>
    </recommendedName>
</protein>
<comment type="similarity">
    <text evidence="7">Belongs to the class I-like SAM-binding methyltransferase superfamily. C5-methyltransferase family.</text>
</comment>
<evidence type="ECO:0000313" key="8">
    <source>
        <dbReference type="EMBL" id="HCT57261.1"/>
    </source>
</evidence>
<dbReference type="SUPFAM" id="SSF53335">
    <property type="entry name" value="S-adenosyl-L-methionine-dependent methyltransferases"/>
    <property type="match status" value="1"/>
</dbReference>
<dbReference type="PANTHER" id="PTHR10629:SF52">
    <property type="entry name" value="DNA (CYTOSINE-5)-METHYLTRANSFERASE 1"/>
    <property type="match status" value="1"/>
</dbReference>
<evidence type="ECO:0000256" key="1">
    <source>
        <dbReference type="ARBA" id="ARBA00011975"/>
    </source>
</evidence>
<dbReference type="EC" id="2.1.1.37" evidence="1"/>
<keyword evidence="3 7" id="KW-0808">Transferase</keyword>
<dbReference type="GO" id="GO:0009307">
    <property type="term" value="P:DNA restriction-modification system"/>
    <property type="evidence" value="ECO:0007669"/>
    <property type="project" value="UniProtKB-KW"/>
</dbReference>
<dbReference type="EMBL" id="DPIY01000007">
    <property type="protein sequence ID" value="HCT57261.1"/>
    <property type="molecule type" value="Genomic_DNA"/>
</dbReference>
<keyword evidence="4 7" id="KW-0949">S-adenosyl-L-methionine</keyword>
<organism evidence="8 9">
    <name type="scientific">Gemmatimonas aurantiaca</name>
    <dbReference type="NCBI Taxonomy" id="173480"/>
    <lineage>
        <taxon>Bacteria</taxon>
        <taxon>Pseudomonadati</taxon>
        <taxon>Gemmatimonadota</taxon>
        <taxon>Gemmatimonadia</taxon>
        <taxon>Gemmatimonadales</taxon>
        <taxon>Gemmatimonadaceae</taxon>
        <taxon>Gemmatimonas</taxon>
    </lineage>
</organism>
<dbReference type="OMA" id="FIVKCNH"/>
<accession>A0A3D4V839</accession>
<evidence type="ECO:0000313" key="9">
    <source>
        <dbReference type="Proteomes" id="UP000264071"/>
    </source>
</evidence>
<dbReference type="Proteomes" id="UP000264071">
    <property type="component" value="Unassembled WGS sequence"/>
</dbReference>
<sequence length="447" mass="48918">MLHAHELIIDSFAGGGGASLGIELALGRSPDVAINHDAEAIALHQANHPTSKHYREDVWQVDPLEATGGRPVGLMWLSPDCKHFSKAKGGKPVSPRVRGLAWVAIRWANAVRPRVICLENVEEFQTWGPLVRATQKPCPARRGKHFRAFVRNLERLGYRVEHRQLRGCDYGSPTIRKRLFLIARCDGQPIVWPRPTHGKGLPKPWRAAAECIDWSLECRSIFGRPRPLAANTQKRIAAGMQRYVLGTPRPFIVQVQNASASDTPISIDAPLRTITAYPKGGGFALVVAFLAKHQSERDARQVQAASLFDPLPTVKARDSNALVVARLGADHSDDVHAFLVAYYGKETDGGDLFSPMRTITSKERFGLVTVAGQLHAIADIGMRMLAPRELYRAQGFPDSYKIDIPFNGKPMSKTAQVRMCGNSVCPPVAAAIVAANLGQRLPVAVAA</sequence>
<evidence type="ECO:0000256" key="4">
    <source>
        <dbReference type="ARBA" id="ARBA00022691"/>
    </source>
</evidence>
<dbReference type="GO" id="GO:0003677">
    <property type="term" value="F:DNA binding"/>
    <property type="evidence" value="ECO:0007669"/>
    <property type="project" value="TreeGrafter"/>
</dbReference>
<feature type="active site" evidence="7">
    <location>
        <position position="81"/>
    </location>
</feature>
<name>A0A3D4V839_9BACT</name>
<reference evidence="8 9" key="1">
    <citation type="journal article" date="2018" name="Nat. Biotechnol.">
        <title>A standardized bacterial taxonomy based on genome phylogeny substantially revises the tree of life.</title>
        <authorList>
            <person name="Parks D.H."/>
            <person name="Chuvochina M."/>
            <person name="Waite D.W."/>
            <person name="Rinke C."/>
            <person name="Skarshewski A."/>
            <person name="Chaumeil P.A."/>
            <person name="Hugenholtz P."/>
        </authorList>
    </citation>
    <scope>NUCLEOTIDE SEQUENCE [LARGE SCALE GENOMIC DNA]</scope>
    <source>
        <strain evidence="8">UBA8844</strain>
    </source>
</reference>
<dbReference type="Gene3D" id="3.90.120.10">
    <property type="entry name" value="DNA Methylase, subunit A, domain 2"/>
    <property type="match status" value="1"/>
</dbReference>